<reference evidence="5 6" key="1">
    <citation type="journal article" date="2024" name="Nat. Commun.">
        <title>Phylogenomics reveals the evolutionary origins of lichenization in chlorophyte algae.</title>
        <authorList>
            <person name="Puginier C."/>
            <person name="Libourel C."/>
            <person name="Otte J."/>
            <person name="Skaloud P."/>
            <person name="Haon M."/>
            <person name="Grisel S."/>
            <person name="Petersen M."/>
            <person name="Berrin J.G."/>
            <person name="Delaux P.M."/>
            <person name="Dal Grande F."/>
            <person name="Keller J."/>
        </authorList>
    </citation>
    <scope>NUCLEOTIDE SEQUENCE [LARGE SCALE GENOMIC DNA]</scope>
    <source>
        <strain evidence="5 6">SAG 2523</strain>
    </source>
</reference>
<dbReference type="PROSITE" id="PS50886">
    <property type="entry name" value="TRBD"/>
    <property type="match status" value="1"/>
</dbReference>
<evidence type="ECO:0000313" key="6">
    <source>
        <dbReference type="Proteomes" id="UP001485043"/>
    </source>
</evidence>
<dbReference type="Gene3D" id="2.40.50.140">
    <property type="entry name" value="Nucleic acid-binding proteins"/>
    <property type="match status" value="1"/>
</dbReference>
<dbReference type="PANTHER" id="PTHR11586:SF47">
    <property type="entry name" value="NUCLEIC ACID-BINDING, OB-FOLD-LIKE PROTEIN"/>
    <property type="match status" value="1"/>
</dbReference>
<dbReference type="PANTHER" id="PTHR11586">
    <property type="entry name" value="TRNA-AMINOACYLATION COFACTOR ARC1 FAMILY MEMBER"/>
    <property type="match status" value="1"/>
</dbReference>
<dbReference type="EMBL" id="JALJOV010000714">
    <property type="protein sequence ID" value="KAK9861701.1"/>
    <property type="molecule type" value="Genomic_DNA"/>
</dbReference>
<dbReference type="InterPro" id="IPR002547">
    <property type="entry name" value="tRNA-bd_dom"/>
</dbReference>
<protein>
    <recommendedName>
        <fullName evidence="4">tRNA-binding domain-containing protein</fullName>
    </recommendedName>
</protein>
<evidence type="ECO:0000256" key="3">
    <source>
        <dbReference type="PROSITE-ProRule" id="PRU00209"/>
    </source>
</evidence>
<dbReference type="Pfam" id="PF01588">
    <property type="entry name" value="tRNA_bind"/>
    <property type="match status" value="1"/>
</dbReference>
<feature type="domain" description="TRNA-binding" evidence="4">
    <location>
        <begin position="34"/>
        <end position="137"/>
    </location>
</feature>
<organism evidence="5 6">
    <name type="scientific">Apatococcus fuscideae</name>
    <dbReference type="NCBI Taxonomy" id="2026836"/>
    <lineage>
        <taxon>Eukaryota</taxon>
        <taxon>Viridiplantae</taxon>
        <taxon>Chlorophyta</taxon>
        <taxon>core chlorophytes</taxon>
        <taxon>Trebouxiophyceae</taxon>
        <taxon>Chlorellales</taxon>
        <taxon>Chlorellaceae</taxon>
        <taxon>Apatococcus</taxon>
    </lineage>
</organism>
<dbReference type="InterPro" id="IPR012340">
    <property type="entry name" value="NA-bd_OB-fold"/>
</dbReference>
<proteinExistence type="predicted"/>
<accession>A0AAW1SWC7</accession>
<dbReference type="FunFam" id="2.40.50.140:FF:000225">
    <property type="entry name" value="tyrosine--tRNA ligase, cytoplasmic"/>
    <property type="match status" value="1"/>
</dbReference>
<evidence type="ECO:0000256" key="2">
    <source>
        <dbReference type="ARBA" id="ARBA00022884"/>
    </source>
</evidence>
<keyword evidence="2 3" id="KW-0694">RNA-binding</keyword>
<keyword evidence="6" id="KW-1185">Reference proteome</keyword>
<comment type="caution">
    <text evidence="5">The sequence shown here is derived from an EMBL/GenBank/DDBJ whole genome shotgun (WGS) entry which is preliminary data.</text>
</comment>
<dbReference type="SUPFAM" id="SSF50249">
    <property type="entry name" value="Nucleic acid-binding proteins"/>
    <property type="match status" value="1"/>
</dbReference>
<dbReference type="CDD" id="cd02799">
    <property type="entry name" value="tRNA_bind_EMAP-II_like"/>
    <property type="match status" value="1"/>
</dbReference>
<name>A0AAW1SWC7_9CHLO</name>
<evidence type="ECO:0000313" key="5">
    <source>
        <dbReference type="EMBL" id="KAK9861701.1"/>
    </source>
</evidence>
<sequence length="200" mass="21266">MHATAAHASDTAAVPETATDASLQLQEAQPEPPLVTALDIRVGKIIQIDEHPDADSLYVESIDVGEEEPRTIVSGLVQYVPKDALLEKLVVVLCNLKPRNMRGIKSNGMLLCASNDAHDRVEPLVPPETAVVGERVFFDGTAGTQPDPESPNKVQKKKIWEAVQSDLKTNAECQAGYKGLAMQTSAGQVSANSLASAGIS</sequence>
<dbReference type="InterPro" id="IPR051270">
    <property type="entry name" value="Tyrosine-tRNA_ligase_regulator"/>
</dbReference>
<gene>
    <name evidence="5" type="ORF">WJX84_007799</name>
</gene>
<dbReference type="Proteomes" id="UP001485043">
    <property type="component" value="Unassembled WGS sequence"/>
</dbReference>
<evidence type="ECO:0000256" key="1">
    <source>
        <dbReference type="ARBA" id="ARBA00022555"/>
    </source>
</evidence>
<evidence type="ECO:0000259" key="4">
    <source>
        <dbReference type="PROSITE" id="PS50886"/>
    </source>
</evidence>
<dbReference type="GO" id="GO:0000049">
    <property type="term" value="F:tRNA binding"/>
    <property type="evidence" value="ECO:0007669"/>
    <property type="project" value="UniProtKB-UniRule"/>
</dbReference>
<dbReference type="AlphaFoldDB" id="A0AAW1SWC7"/>
<keyword evidence="1 3" id="KW-0820">tRNA-binding</keyword>